<dbReference type="Proteomes" id="UP000544107">
    <property type="component" value="Unassembled WGS sequence"/>
</dbReference>
<dbReference type="Gene3D" id="3.90.180.10">
    <property type="entry name" value="Medium-chain alcohol dehydrogenases, catalytic domain"/>
    <property type="match status" value="1"/>
</dbReference>
<dbReference type="EMBL" id="MKIN01000022">
    <property type="protein sequence ID" value="OLP49419.1"/>
    <property type="molecule type" value="Genomic_DNA"/>
</dbReference>
<dbReference type="PANTHER" id="PTHR48106:SF13">
    <property type="entry name" value="QUINONE OXIDOREDUCTASE-RELATED"/>
    <property type="match status" value="1"/>
</dbReference>
<dbReference type="InterPro" id="IPR013154">
    <property type="entry name" value="ADH-like_N"/>
</dbReference>
<evidence type="ECO:0000313" key="6">
    <source>
        <dbReference type="Proteomes" id="UP000185598"/>
    </source>
</evidence>
<protein>
    <submittedName>
        <fullName evidence="5">Alcohol dehydrogenase</fullName>
    </submittedName>
    <submittedName>
        <fullName evidence="4">NADPH2:quinone reductase</fullName>
        <ecNumber evidence="4">1.6.5.5</ecNumber>
    </submittedName>
</protein>
<dbReference type="PROSITE" id="PS01162">
    <property type="entry name" value="QOR_ZETA_CRYSTAL"/>
    <property type="match status" value="1"/>
</dbReference>
<dbReference type="Gene3D" id="3.40.50.720">
    <property type="entry name" value="NAD(P)-binding Rossmann-like Domain"/>
    <property type="match status" value="1"/>
</dbReference>
<evidence type="ECO:0000256" key="2">
    <source>
        <dbReference type="ARBA" id="ARBA00023002"/>
    </source>
</evidence>
<dbReference type="GO" id="GO:0035925">
    <property type="term" value="F:mRNA 3'-UTR AU-rich region binding"/>
    <property type="evidence" value="ECO:0007669"/>
    <property type="project" value="TreeGrafter"/>
</dbReference>
<evidence type="ECO:0000313" key="7">
    <source>
        <dbReference type="Proteomes" id="UP000544107"/>
    </source>
</evidence>
<keyword evidence="6" id="KW-1185">Reference proteome</keyword>
<dbReference type="InterPro" id="IPR011032">
    <property type="entry name" value="GroES-like_sf"/>
</dbReference>
<dbReference type="InterPro" id="IPR047618">
    <property type="entry name" value="QOR-like"/>
</dbReference>
<reference evidence="4 7" key="2">
    <citation type="submission" date="2020-08" db="EMBL/GenBank/DDBJ databases">
        <title>Genomic Encyclopedia of Type Strains, Phase IV (KMG-IV): sequencing the most valuable type-strain genomes for metagenomic binning, comparative biology and taxonomic classification.</title>
        <authorList>
            <person name="Goeker M."/>
        </authorList>
    </citation>
    <scope>NUCLEOTIDE SEQUENCE [LARGE SCALE GENOMIC DNA]</scope>
    <source>
        <strain evidence="4 7">DSM 100021</strain>
    </source>
</reference>
<feature type="domain" description="Enoyl reductase (ER)" evidence="3">
    <location>
        <begin position="11"/>
        <end position="318"/>
    </location>
</feature>
<organism evidence="5 6">
    <name type="scientific">Allorhizobium taibaishanense</name>
    <dbReference type="NCBI Taxonomy" id="887144"/>
    <lineage>
        <taxon>Bacteria</taxon>
        <taxon>Pseudomonadati</taxon>
        <taxon>Pseudomonadota</taxon>
        <taxon>Alphaproteobacteria</taxon>
        <taxon>Hyphomicrobiales</taxon>
        <taxon>Rhizobiaceae</taxon>
        <taxon>Rhizobium/Agrobacterium group</taxon>
        <taxon>Allorhizobium</taxon>
    </lineage>
</organism>
<keyword evidence="2 4" id="KW-0560">Oxidoreductase</keyword>
<dbReference type="Pfam" id="PF08240">
    <property type="entry name" value="ADH_N"/>
    <property type="match status" value="1"/>
</dbReference>
<proteinExistence type="predicted"/>
<dbReference type="PANTHER" id="PTHR48106">
    <property type="entry name" value="QUINONE OXIDOREDUCTASE PIG3-RELATED"/>
    <property type="match status" value="1"/>
</dbReference>
<dbReference type="InterPro" id="IPR036291">
    <property type="entry name" value="NAD(P)-bd_dom_sf"/>
</dbReference>
<gene>
    <name evidence="5" type="ORF">BJF91_20475</name>
    <name evidence="4" type="ORF">GGQ71_000716</name>
</gene>
<dbReference type="STRING" id="887144.BJF91_20475"/>
<sequence length="320" mass="33784">MPDVIAYQNPGSAEVLKPVTRDLGLLGPREIHLRQTVIGVNYIDVYHRNGIYALPLPAVPGVEAVGIVEAVGEDITGLSKGDRVIYAGLPAGSYAQERIIPASMAIKPPPALDDRLLGGSFLRGLTAHMLLETVTQLQPGQVVLIHAAAGGLGLVLSQWAKSKGVITLGTVSSQEKADLAMRYGLDHPILYRQEDFVEATLALTGGRGADFVIDGIGGDTLAASLRAVRPFGLVASIGQIAARPEAVDPALLVNRALIRPSIVTLLADRHAYRQAATAWFDMLSAGFDQPDGVDYPFAAAATAHADLEQGLTRGPVRLIV</sequence>
<dbReference type="EMBL" id="JACIED010000001">
    <property type="protein sequence ID" value="MBB4006480.1"/>
    <property type="molecule type" value="Genomic_DNA"/>
</dbReference>
<dbReference type="InterPro" id="IPR002364">
    <property type="entry name" value="Quin_OxRdtase/zeta-crystal_CS"/>
</dbReference>
<dbReference type="Pfam" id="PF00107">
    <property type="entry name" value="ADH_zinc_N"/>
    <property type="match status" value="1"/>
</dbReference>
<dbReference type="SUPFAM" id="SSF50129">
    <property type="entry name" value="GroES-like"/>
    <property type="match status" value="1"/>
</dbReference>
<dbReference type="InterPro" id="IPR013149">
    <property type="entry name" value="ADH-like_C"/>
</dbReference>
<evidence type="ECO:0000256" key="1">
    <source>
        <dbReference type="ARBA" id="ARBA00022857"/>
    </source>
</evidence>
<dbReference type="EC" id="1.6.5.5" evidence="4"/>
<dbReference type="GO" id="GO:0005829">
    <property type="term" value="C:cytosol"/>
    <property type="evidence" value="ECO:0007669"/>
    <property type="project" value="TreeGrafter"/>
</dbReference>
<dbReference type="SMART" id="SM00829">
    <property type="entry name" value="PKS_ER"/>
    <property type="match status" value="1"/>
</dbReference>
<reference evidence="5 6" key="1">
    <citation type="submission" date="2016-09" db="EMBL/GenBank/DDBJ databases">
        <title>Rhizobium oryziradicis sp. nov., isolated from the root of rice.</title>
        <authorList>
            <person name="Zhao J."/>
            <person name="Zhang X."/>
        </authorList>
    </citation>
    <scope>NUCLEOTIDE SEQUENCE [LARGE SCALE GENOMIC DNA]</scope>
    <source>
        <strain evidence="5 6">14971</strain>
    </source>
</reference>
<dbReference type="AlphaFoldDB" id="A0A1Q9A4B2"/>
<evidence type="ECO:0000259" key="3">
    <source>
        <dbReference type="SMART" id="SM00829"/>
    </source>
</evidence>
<dbReference type="Proteomes" id="UP000185598">
    <property type="component" value="Unassembled WGS sequence"/>
</dbReference>
<dbReference type="GO" id="GO:0008270">
    <property type="term" value="F:zinc ion binding"/>
    <property type="evidence" value="ECO:0007669"/>
    <property type="project" value="InterPro"/>
</dbReference>
<accession>A0A1Q9A4B2</accession>
<name>A0A1Q9A4B2_9HYPH</name>
<dbReference type="CDD" id="cd05286">
    <property type="entry name" value="QOR2"/>
    <property type="match status" value="1"/>
</dbReference>
<dbReference type="GO" id="GO:0003960">
    <property type="term" value="F:quinone reductase (NADPH) activity"/>
    <property type="evidence" value="ECO:0007669"/>
    <property type="project" value="UniProtKB-EC"/>
</dbReference>
<keyword evidence="1" id="KW-0521">NADP</keyword>
<comment type="caution">
    <text evidence="5">The sequence shown here is derived from an EMBL/GenBank/DDBJ whole genome shotgun (WGS) entry which is preliminary data.</text>
</comment>
<evidence type="ECO:0000313" key="5">
    <source>
        <dbReference type="EMBL" id="OLP49419.1"/>
    </source>
</evidence>
<dbReference type="SUPFAM" id="SSF51735">
    <property type="entry name" value="NAD(P)-binding Rossmann-fold domains"/>
    <property type="match status" value="1"/>
</dbReference>
<dbReference type="OrthoDB" id="9805883at2"/>
<dbReference type="GO" id="GO:0070402">
    <property type="term" value="F:NADPH binding"/>
    <property type="evidence" value="ECO:0007669"/>
    <property type="project" value="TreeGrafter"/>
</dbReference>
<dbReference type="RefSeq" id="WP_075615209.1">
    <property type="nucleotide sequence ID" value="NZ_JACIED010000001.1"/>
</dbReference>
<dbReference type="InterPro" id="IPR020843">
    <property type="entry name" value="ER"/>
</dbReference>
<evidence type="ECO:0000313" key="4">
    <source>
        <dbReference type="EMBL" id="MBB4006480.1"/>
    </source>
</evidence>